<keyword evidence="14" id="KW-1133">Transmembrane helix</keyword>
<dbReference type="PROSITE" id="PS50146">
    <property type="entry name" value="DAGK"/>
    <property type="match status" value="1"/>
</dbReference>
<dbReference type="VEuPathDB" id="FungiDB:SPPG_05267"/>
<reference evidence="17 18" key="1">
    <citation type="submission" date="2009-08" db="EMBL/GenBank/DDBJ databases">
        <title>The Genome Sequence of Spizellomyces punctatus strain DAOM BR117.</title>
        <authorList>
            <consortium name="The Broad Institute Genome Sequencing Platform"/>
            <person name="Russ C."/>
            <person name="Cuomo C."/>
            <person name="Shea T."/>
            <person name="Young S.K."/>
            <person name="Zeng Q."/>
            <person name="Koehrsen M."/>
            <person name="Haas B."/>
            <person name="Borodovsky M."/>
            <person name="Guigo R."/>
            <person name="Alvarado L."/>
            <person name="Berlin A."/>
            <person name="Bochicchio J."/>
            <person name="Borenstein D."/>
            <person name="Chapman S."/>
            <person name="Chen Z."/>
            <person name="Engels R."/>
            <person name="Freedman E."/>
            <person name="Gellesch M."/>
            <person name="Goldberg J."/>
            <person name="Griggs A."/>
            <person name="Gujja S."/>
            <person name="Heiman D."/>
            <person name="Hepburn T."/>
            <person name="Howarth C."/>
            <person name="Jen D."/>
            <person name="Larson L."/>
            <person name="Lewis B."/>
            <person name="Mehta T."/>
            <person name="Park D."/>
            <person name="Pearson M."/>
            <person name="Roberts A."/>
            <person name="Saif S."/>
            <person name="Shenoy N."/>
            <person name="Sisk P."/>
            <person name="Stolte C."/>
            <person name="Sykes S."/>
            <person name="Thomson T."/>
            <person name="Walk T."/>
            <person name="White J."/>
            <person name="Yandava C."/>
            <person name="Burger G."/>
            <person name="Gray M.W."/>
            <person name="Holland P.W.H."/>
            <person name="King N."/>
            <person name="Lang F.B.F."/>
            <person name="Roger A.J."/>
            <person name="Ruiz-Trillo I."/>
            <person name="Lander E."/>
            <person name="Nusbaum C."/>
        </authorList>
    </citation>
    <scope>NUCLEOTIDE SEQUENCE [LARGE SCALE GENOMIC DNA]</scope>
    <source>
        <strain evidence="17 18">DAOM BR117</strain>
    </source>
</reference>
<evidence type="ECO:0000256" key="11">
    <source>
        <dbReference type="ARBA" id="ARBA00023136"/>
    </source>
</evidence>
<dbReference type="SMART" id="SM00045">
    <property type="entry name" value="DAGKa"/>
    <property type="match status" value="1"/>
</dbReference>
<dbReference type="Proteomes" id="UP000053201">
    <property type="component" value="Unassembled WGS sequence"/>
</dbReference>
<dbReference type="SUPFAM" id="SSF57889">
    <property type="entry name" value="Cysteine-rich domain"/>
    <property type="match status" value="2"/>
</dbReference>
<protein>
    <recommendedName>
        <fullName evidence="12">Diacylglycerol kinase</fullName>
        <shortName evidence="12">DAG kinase</shortName>
        <ecNumber evidence="12">2.7.1.107</ecNumber>
    </recommendedName>
</protein>
<dbReference type="EMBL" id="KQ257457">
    <property type="protein sequence ID" value="KNC99895.1"/>
    <property type="molecule type" value="Genomic_DNA"/>
</dbReference>
<keyword evidence="11 14" id="KW-0472">Membrane</keyword>
<keyword evidence="18" id="KW-1185">Reference proteome</keyword>
<dbReference type="Pfam" id="PF00781">
    <property type="entry name" value="DAGK_cat"/>
    <property type="match status" value="1"/>
</dbReference>
<dbReference type="GO" id="GO:0004143">
    <property type="term" value="F:ATP-dependent diacylglycerol kinase activity"/>
    <property type="evidence" value="ECO:0007669"/>
    <property type="project" value="UniProtKB-EC"/>
</dbReference>
<keyword evidence="4" id="KW-0479">Metal-binding</keyword>
<keyword evidence="10 12" id="KW-0067">ATP-binding</keyword>
<evidence type="ECO:0000256" key="6">
    <source>
        <dbReference type="ARBA" id="ARBA00022741"/>
    </source>
</evidence>
<evidence type="ECO:0000256" key="3">
    <source>
        <dbReference type="ARBA" id="ARBA00022679"/>
    </source>
</evidence>
<sequence>MIFSIFIDLLAACFNILSAVRTLGAALFTSVSSLVGYTGALWAISLGIATGVYLFVYLYFPKISSYTPATARWTASAKQRNFEHVWVRGDMLLLDHGQGPAYCNACSGLVVQGITCLVCRRCAHKEHHNLVEDMPCKRLYTTTALPSILGVKRQHSKDSIHSTGSNEDCTRADSQELPSPPGDYAHQWVEGNLSLGARCQVCYASAGSEPTLKDMRCIWCDVTVHTTCFTQYRTKCPLGPFPDLVVPPDLVTRISKASRGSTQKSDPRFSVTRLPDEGSRPLLCIVNPASGAQNSAALLRGLFALLNPVQVVDTSRENPEALIRAFEPVIDRCRVLVCGGDGTIQWVISILDKVVPPGKKKPPVGVLPLGTGNDLARVLGWGGGWAGEEVRDIVRDVDSAREVELDRWTVTITEKEFPLSSTEKVGRALYLTSKKEPKMMVMNNYFSVGTDASVALDFHITRLRQPQFFRNRLLNKVWYALFGGKHQFKNILSLLGIVRNVQPSASVLDDENSPTDRQREDAPMPSPGAHEPLSASSLYLDSSTESIDLTDMGALIILNIPSYGGGGKIYAAAEAEGYPLSRFNDGKLEVLAVASPLHLGASVVGLSSPAVLGQAKSVKIEIDASEVAMQVDGEPWLQKGPCTVTLSFLGQTRMLKRKEDIVLTDSGLDTEEDEEDEEDMSEAEEEVLPADFAR</sequence>
<feature type="region of interest" description="Disordered" evidence="13">
    <location>
        <begin position="153"/>
        <end position="176"/>
    </location>
</feature>
<dbReference type="Gene3D" id="2.60.200.40">
    <property type="match status" value="1"/>
</dbReference>
<keyword evidence="6 12" id="KW-0547">Nucleotide-binding</keyword>
<evidence type="ECO:0000256" key="14">
    <source>
        <dbReference type="SAM" id="Phobius"/>
    </source>
</evidence>
<evidence type="ECO:0000313" key="18">
    <source>
        <dbReference type="Proteomes" id="UP000053201"/>
    </source>
</evidence>
<dbReference type="eggNOG" id="KOG1169">
    <property type="taxonomic scope" value="Eukaryota"/>
</dbReference>
<evidence type="ECO:0000256" key="7">
    <source>
        <dbReference type="ARBA" id="ARBA00022771"/>
    </source>
</evidence>
<evidence type="ECO:0000256" key="8">
    <source>
        <dbReference type="ARBA" id="ARBA00022777"/>
    </source>
</evidence>
<dbReference type="InterPro" id="IPR001206">
    <property type="entry name" value="Diacylglycerol_kinase_cat_dom"/>
</dbReference>
<dbReference type="Gene3D" id="3.40.50.10330">
    <property type="entry name" value="Probable inorganic polyphosphate/atp-NAD kinase, domain 1"/>
    <property type="match status" value="1"/>
</dbReference>
<dbReference type="GO" id="GO:0007200">
    <property type="term" value="P:phospholipase C-activating G protein-coupled receptor signaling pathway"/>
    <property type="evidence" value="ECO:0007669"/>
    <property type="project" value="InterPro"/>
</dbReference>
<proteinExistence type="inferred from homology"/>
<organism evidence="17 18">
    <name type="scientific">Spizellomyces punctatus (strain DAOM BR117)</name>
    <dbReference type="NCBI Taxonomy" id="645134"/>
    <lineage>
        <taxon>Eukaryota</taxon>
        <taxon>Fungi</taxon>
        <taxon>Fungi incertae sedis</taxon>
        <taxon>Chytridiomycota</taxon>
        <taxon>Chytridiomycota incertae sedis</taxon>
        <taxon>Chytridiomycetes</taxon>
        <taxon>Spizellomycetales</taxon>
        <taxon>Spizellomycetaceae</taxon>
        <taxon>Spizellomyces</taxon>
    </lineage>
</organism>
<dbReference type="InterPro" id="IPR016064">
    <property type="entry name" value="NAD/diacylglycerol_kinase_sf"/>
</dbReference>
<dbReference type="PANTHER" id="PTHR11255">
    <property type="entry name" value="DIACYLGLYCEROL KINASE"/>
    <property type="match status" value="1"/>
</dbReference>
<dbReference type="SMART" id="SM00109">
    <property type="entry name" value="C1"/>
    <property type="match status" value="2"/>
</dbReference>
<feature type="domain" description="Phorbol-ester/DAG-type" evidence="15">
    <location>
        <begin position="185"/>
        <end position="236"/>
    </location>
</feature>
<dbReference type="GO" id="GO:0008270">
    <property type="term" value="F:zinc ion binding"/>
    <property type="evidence" value="ECO:0007669"/>
    <property type="project" value="UniProtKB-KW"/>
</dbReference>
<keyword evidence="7" id="KW-0863">Zinc-finger</keyword>
<dbReference type="OrthoDB" id="242257at2759"/>
<evidence type="ECO:0000256" key="2">
    <source>
        <dbReference type="ARBA" id="ARBA00009280"/>
    </source>
</evidence>
<comment type="subcellular location">
    <subcellularLocation>
        <location evidence="1">Membrane</location>
    </subcellularLocation>
</comment>
<comment type="catalytic activity">
    <reaction evidence="12">
        <text>a 1,2-diacyl-sn-glycerol + ATP = a 1,2-diacyl-sn-glycero-3-phosphate + ADP + H(+)</text>
        <dbReference type="Rhea" id="RHEA:10272"/>
        <dbReference type="ChEBI" id="CHEBI:15378"/>
        <dbReference type="ChEBI" id="CHEBI:17815"/>
        <dbReference type="ChEBI" id="CHEBI:30616"/>
        <dbReference type="ChEBI" id="CHEBI:58608"/>
        <dbReference type="ChEBI" id="CHEBI:456216"/>
        <dbReference type="EC" id="2.7.1.107"/>
    </reaction>
</comment>
<dbReference type="Pfam" id="PF00130">
    <property type="entry name" value="C1_1"/>
    <property type="match status" value="1"/>
</dbReference>
<feature type="domain" description="Phorbol-ester/DAG-type" evidence="15">
    <location>
        <begin position="83"/>
        <end position="136"/>
    </location>
</feature>
<dbReference type="PROSITE" id="PS50081">
    <property type="entry name" value="ZF_DAG_PE_2"/>
    <property type="match status" value="2"/>
</dbReference>
<feature type="domain" description="DAGKc" evidence="16">
    <location>
        <begin position="277"/>
        <end position="414"/>
    </location>
</feature>
<dbReference type="PANTHER" id="PTHR11255:SF54">
    <property type="entry name" value="DIACYLGLYCEROL KINASE THETA"/>
    <property type="match status" value="1"/>
</dbReference>
<feature type="region of interest" description="Disordered" evidence="13">
    <location>
        <begin position="664"/>
        <end position="694"/>
    </location>
</feature>
<keyword evidence="9" id="KW-0862">Zinc</keyword>
<accession>A0A0L0HEK6</accession>
<evidence type="ECO:0000313" key="17">
    <source>
        <dbReference type="EMBL" id="KNC99895.1"/>
    </source>
</evidence>
<keyword evidence="8 12" id="KW-0418">Kinase</keyword>
<name>A0A0L0HEK6_SPIPD</name>
<dbReference type="AlphaFoldDB" id="A0A0L0HEK6"/>
<dbReference type="InterPro" id="IPR000756">
    <property type="entry name" value="Diacylglycerol_kin_accessory"/>
</dbReference>
<gene>
    <name evidence="17" type="ORF">SPPG_05267</name>
</gene>
<dbReference type="CDD" id="cd20852">
    <property type="entry name" value="C1_DGK_typeII_rpt2"/>
    <property type="match status" value="1"/>
</dbReference>
<evidence type="ECO:0000256" key="10">
    <source>
        <dbReference type="ARBA" id="ARBA00022840"/>
    </source>
</evidence>
<evidence type="ECO:0000256" key="12">
    <source>
        <dbReference type="RuleBase" id="RU361128"/>
    </source>
</evidence>
<feature type="transmembrane region" description="Helical" evidence="14">
    <location>
        <begin position="6"/>
        <end position="28"/>
    </location>
</feature>
<dbReference type="FunFam" id="3.30.60.20:FF:000002">
    <property type="entry name" value="Diacylglycerol kinase"/>
    <property type="match status" value="1"/>
</dbReference>
<dbReference type="InParanoid" id="A0A0L0HEK6"/>
<evidence type="ECO:0000259" key="15">
    <source>
        <dbReference type="PROSITE" id="PS50081"/>
    </source>
</evidence>
<dbReference type="OMA" id="IRVHENC"/>
<keyword evidence="3 12" id="KW-0808">Transferase</keyword>
<dbReference type="SMART" id="SM00046">
    <property type="entry name" value="DAGKc"/>
    <property type="match status" value="1"/>
</dbReference>
<dbReference type="GO" id="GO:0005524">
    <property type="term" value="F:ATP binding"/>
    <property type="evidence" value="ECO:0007669"/>
    <property type="project" value="UniProtKB-KW"/>
</dbReference>
<dbReference type="STRING" id="645134.A0A0L0HEK6"/>
<evidence type="ECO:0000259" key="16">
    <source>
        <dbReference type="PROSITE" id="PS50146"/>
    </source>
</evidence>
<dbReference type="EC" id="2.7.1.107" evidence="12"/>
<evidence type="ECO:0000256" key="9">
    <source>
        <dbReference type="ARBA" id="ARBA00022833"/>
    </source>
</evidence>
<dbReference type="Gene3D" id="3.30.60.20">
    <property type="match status" value="1"/>
</dbReference>
<evidence type="ECO:0000256" key="1">
    <source>
        <dbReference type="ARBA" id="ARBA00004370"/>
    </source>
</evidence>
<feature type="compositionally biased region" description="Acidic residues" evidence="13">
    <location>
        <begin position="668"/>
        <end position="688"/>
    </location>
</feature>
<feature type="transmembrane region" description="Helical" evidence="14">
    <location>
        <begin position="40"/>
        <end position="60"/>
    </location>
</feature>
<dbReference type="InterPro" id="IPR017438">
    <property type="entry name" value="ATP-NAD_kinase_N"/>
</dbReference>
<dbReference type="GO" id="GO:0016020">
    <property type="term" value="C:membrane"/>
    <property type="evidence" value="ECO:0007669"/>
    <property type="project" value="UniProtKB-SubCell"/>
</dbReference>
<keyword evidence="14" id="KW-0812">Transmembrane</keyword>
<dbReference type="GeneID" id="27688657"/>
<evidence type="ECO:0000256" key="4">
    <source>
        <dbReference type="ARBA" id="ARBA00022723"/>
    </source>
</evidence>
<dbReference type="InterPro" id="IPR046349">
    <property type="entry name" value="C1-like_sf"/>
</dbReference>
<dbReference type="RefSeq" id="XP_016607935.1">
    <property type="nucleotide sequence ID" value="XM_016753491.1"/>
</dbReference>
<evidence type="ECO:0000256" key="5">
    <source>
        <dbReference type="ARBA" id="ARBA00022737"/>
    </source>
</evidence>
<feature type="region of interest" description="Disordered" evidence="13">
    <location>
        <begin position="506"/>
        <end position="534"/>
    </location>
</feature>
<dbReference type="SUPFAM" id="SSF111331">
    <property type="entry name" value="NAD kinase/diacylglycerol kinase-like"/>
    <property type="match status" value="1"/>
</dbReference>
<keyword evidence="5" id="KW-0677">Repeat</keyword>
<comment type="similarity">
    <text evidence="2 12">Belongs to the eukaryotic diacylglycerol kinase family.</text>
</comment>
<evidence type="ECO:0000256" key="13">
    <source>
        <dbReference type="SAM" id="MobiDB-lite"/>
    </source>
</evidence>
<dbReference type="Pfam" id="PF00609">
    <property type="entry name" value="DAGK_acc"/>
    <property type="match status" value="1"/>
</dbReference>
<dbReference type="InterPro" id="IPR002219">
    <property type="entry name" value="PKC_DAG/PE"/>
</dbReference>
<dbReference type="InterPro" id="IPR037607">
    <property type="entry name" value="DGK"/>
</dbReference>